<comment type="similarity">
    <text evidence="6 7">Belongs to the FliO/MopB family.</text>
</comment>
<evidence type="ECO:0000313" key="9">
    <source>
        <dbReference type="Proteomes" id="UP000187148"/>
    </source>
</evidence>
<proteinExistence type="inferred from homology"/>
<accession>A0A807LES8</accession>
<dbReference type="NCBIfam" id="TIGR03500">
    <property type="entry name" value="FliO_TIGR"/>
    <property type="match status" value="1"/>
</dbReference>
<keyword evidence="5 7" id="KW-0975">Bacterial flagellum</keyword>
<dbReference type="GO" id="GO:0044781">
    <property type="term" value="P:bacterial-type flagellum organization"/>
    <property type="evidence" value="ECO:0007669"/>
    <property type="project" value="UniProtKB-UniRule"/>
</dbReference>
<evidence type="ECO:0000256" key="6">
    <source>
        <dbReference type="ARBA" id="ARBA00037937"/>
    </source>
</evidence>
<dbReference type="InterPro" id="IPR022781">
    <property type="entry name" value="Flagellar_biosynth_FliO"/>
</dbReference>
<evidence type="ECO:0000256" key="7">
    <source>
        <dbReference type="RuleBase" id="RU362064"/>
    </source>
</evidence>
<dbReference type="KEGG" id="kco:BWI95_04660"/>
<dbReference type="AlphaFoldDB" id="A0A807LES8"/>
<keyword evidence="8" id="KW-0282">Flagellum</keyword>
<dbReference type="EMBL" id="CP019445">
    <property type="protein sequence ID" value="APZ04398.1"/>
    <property type="molecule type" value="Genomic_DNA"/>
</dbReference>
<evidence type="ECO:0000256" key="3">
    <source>
        <dbReference type="ARBA" id="ARBA00022989"/>
    </source>
</evidence>
<dbReference type="PANTHER" id="PTHR38766:SF1">
    <property type="entry name" value="FLAGELLAR PROTEIN FLIO"/>
    <property type="match status" value="1"/>
</dbReference>
<dbReference type="GO" id="GO:0005886">
    <property type="term" value="C:plasma membrane"/>
    <property type="evidence" value="ECO:0007669"/>
    <property type="project" value="UniProtKB-SubCell"/>
</dbReference>
<dbReference type="GO" id="GO:0009425">
    <property type="term" value="C:bacterial-type flagellum basal body"/>
    <property type="evidence" value="ECO:0007669"/>
    <property type="project" value="UniProtKB-SubCell"/>
</dbReference>
<keyword evidence="2 7" id="KW-0812">Transmembrane</keyword>
<name>A0A807LES8_9ENTR</name>
<keyword evidence="4 7" id="KW-0472">Membrane</keyword>
<keyword evidence="9" id="KW-1185">Reference proteome</keyword>
<sequence length="133" mass="14248">MNTPSLNAVQPVSAAPAMAPVGTGNIIGALALVILLMAAIAWIARRSGVATRMVKGHNILCVKHTQSIGARERLVVVEVDDKWLLLGVTQDNITNLMTMEKRADVEDVKAASFLPTFQSALVNCIARRKGESK</sequence>
<dbReference type="RefSeq" id="WP_042712439.1">
    <property type="nucleotide sequence ID" value="NZ_CP019445.1"/>
</dbReference>
<dbReference type="Pfam" id="PF04347">
    <property type="entry name" value="FliO"/>
    <property type="match status" value="1"/>
</dbReference>
<comment type="subcellular location">
    <subcellularLocation>
        <location evidence="7">Cell membrane</location>
    </subcellularLocation>
    <subcellularLocation>
        <location evidence="7">Bacterial flagellum basal body</location>
    </subcellularLocation>
</comment>
<keyword evidence="3 7" id="KW-1133">Transmembrane helix</keyword>
<evidence type="ECO:0000256" key="1">
    <source>
        <dbReference type="ARBA" id="ARBA00022475"/>
    </source>
</evidence>
<dbReference type="Proteomes" id="UP000187148">
    <property type="component" value="Chromosome"/>
</dbReference>
<keyword evidence="1 7" id="KW-1003">Cell membrane</keyword>
<feature type="transmembrane region" description="Helical" evidence="7">
    <location>
        <begin position="26"/>
        <end position="44"/>
    </location>
</feature>
<evidence type="ECO:0000256" key="5">
    <source>
        <dbReference type="ARBA" id="ARBA00023143"/>
    </source>
</evidence>
<dbReference type="PANTHER" id="PTHR38766">
    <property type="entry name" value="FLAGELLAR PROTEIN FLIO"/>
    <property type="match status" value="1"/>
</dbReference>
<evidence type="ECO:0000256" key="4">
    <source>
        <dbReference type="ARBA" id="ARBA00023136"/>
    </source>
</evidence>
<keyword evidence="8" id="KW-0969">Cilium</keyword>
<protein>
    <recommendedName>
        <fullName evidence="7">Flagellar protein</fullName>
    </recommendedName>
</protein>
<gene>
    <name evidence="8" type="ORF">BWI95_04660</name>
</gene>
<organism evidence="8 9">
    <name type="scientific">Kosakonia cowanii JCM 10956 = DSM 18146</name>
    <dbReference type="NCBI Taxonomy" id="1300165"/>
    <lineage>
        <taxon>Bacteria</taxon>
        <taxon>Pseudomonadati</taxon>
        <taxon>Pseudomonadota</taxon>
        <taxon>Gammaproteobacteria</taxon>
        <taxon>Enterobacterales</taxon>
        <taxon>Enterobacteriaceae</taxon>
        <taxon>Kosakonia</taxon>
    </lineage>
</organism>
<reference evidence="8 9" key="1">
    <citation type="submission" date="2017-01" db="EMBL/GenBank/DDBJ databases">
        <authorList>
            <person name="Cao J.-M."/>
        </authorList>
    </citation>
    <scope>NUCLEOTIDE SEQUENCE [LARGE SCALE GENOMIC DNA]</scope>
    <source>
        <strain evidence="8 9">888-76</strain>
    </source>
</reference>
<keyword evidence="8" id="KW-0966">Cell projection</keyword>
<evidence type="ECO:0000313" key="8">
    <source>
        <dbReference type="EMBL" id="APZ04398.1"/>
    </source>
</evidence>
<evidence type="ECO:0000256" key="2">
    <source>
        <dbReference type="ARBA" id="ARBA00022692"/>
    </source>
</evidence>
<dbReference type="InterPro" id="IPR052205">
    <property type="entry name" value="FliO/MopB"/>
</dbReference>